<keyword evidence="3" id="KW-0472">Membrane</keyword>
<evidence type="ECO:0000259" key="4">
    <source>
        <dbReference type="PROSITE" id="PS50887"/>
    </source>
</evidence>
<dbReference type="GO" id="GO:0052621">
    <property type="term" value="F:diguanylate cyclase activity"/>
    <property type="evidence" value="ECO:0007669"/>
    <property type="project" value="UniProtKB-EC"/>
</dbReference>
<protein>
    <recommendedName>
        <fullName evidence="1">diguanylate cyclase</fullName>
        <ecNumber evidence="1">2.7.7.65</ecNumber>
    </recommendedName>
</protein>
<dbReference type="InterPro" id="IPR050469">
    <property type="entry name" value="Diguanylate_Cyclase"/>
</dbReference>
<dbReference type="SUPFAM" id="SSF55073">
    <property type="entry name" value="Nucleotide cyclase"/>
    <property type="match status" value="1"/>
</dbReference>
<dbReference type="PROSITE" id="PS50887">
    <property type="entry name" value="GGDEF"/>
    <property type="match status" value="1"/>
</dbReference>
<name>A0A212J4J0_9BACT</name>
<feature type="transmembrane region" description="Helical" evidence="3">
    <location>
        <begin position="12"/>
        <end position="29"/>
    </location>
</feature>
<dbReference type="EC" id="2.7.7.65" evidence="1"/>
<keyword evidence="3" id="KW-1133">Transmembrane helix</keyword>
<dbReference type="NCBIfam" id="TIGR00254">
    <property type="entry name" value="GGDEF"/>
    <property type="match status" value="1"/>
</dbReference>
<feature type="domain" description="GGDEF" evidence="4">
    <location>
        <begin position="319"/>
        <end position="447"/>
    </location>
</feature>
<dbReference type="InterPro" id="IPR043128">
    <property type="entry name" value="Rev_trsase/Diguanyl_cyclase"/>
</dbReference>
<dbReference type="SMART" id="SM00267">
    <property type="entry name" value="GGDEF"/>
    <property type="match status" value="1"/>
</dbReference>
<evidence type="ECO:0000256" key="1">
    <source>
        <dbReference type="ARBA" id="ARBA00012528"/>
    </source>
</evidence>
<organism evidence="5">
    <name type="scientific">uncultured Desulfovibrio sp</name>
    <dbReference type="NCBI Taxonomy" id="167968"/>
    <lineage>
        <taxon>Bacteria</taxon>
        <taxon>Pseudomonadati</taxon>
        <taxon>Thermodesulfobacteriota</taxon>
        <taxon>Desulfovibrionia</taxon>
        <taxon>Desulfovibrionales</taxon>
        <taxon>Desulfovibrionaceae</taxon>
        <taxon>Desulfovibrio</taxon>
        <taxon>environmental samples</taxon>
    </lineage>
</organism>
<dbReference type="InterPro" id="IPR000160">
    <property type="entry name" value="GGDEF_dom"/>
</dbReference>
<evidence type="ECO:0000313" key="5">
    <source>
        <dbReference type="EMBL" id="SBV94370.1"/>
    </source>
</evidence>
<dbReference type="InterPro" id="IPR006189">
    <property type="entry name" value="CHASE_dom"/>
</dbReference>
<accession>A0A212J4J0</accession>
<dbReference type="PANTHER" id="PTHR45138">
    <property type="entry name" value="REGULATORY COMPONENTS OF SENSORY TRANSDUCTION SYSTEM"/>
    <property type="match status" value="1"/>
</dbReference>
<dbReference type="SMART" id="SM01079">
    <property type="entry name" value="CHASE"/>
    <property type="match status" value="1"/>
</dbReference>
<comment type="catalytic activity">
    <reaction evidence="2">
        <text>2 GTP = 3',3'-c-di-GMP + 2 diphosphate</text>
        <dbReference type="Rhea" id="RHEA:24898"/>
        <dbReference type="ChEBI" id="CHEBI:33019"/>
        <dbReference type="ChEBI" id="CHEBI:37565"/>
        <dbReference type="ChEBI" id="CHEBI:58805"/>
        <dbReference type="EC" id="2.7.7.65"/>
    </reaction>
</comment>
<evidence type="ECO:0000256" key="3">
    <source>
        <dbReference type="SAM" id="Phobius"/>
    </source>
</evidence>
<dbReference type="InterPro" id="IPR029787">
    <property type="entry name" value="Nucleotide_cyclase"/>
</dbReference>
<sequence length="447" mass="49252">MVRFFSTRPFTGMLLITLAFNLLLTWVLIDRKQQLERVKLESIARSQRDNLQSDLLRLIFKTETLNALVIDNSGNIQEFERVAAALRDDDTIQAFVLAPGGTINKVYPYTPANSLLVGQDMLDGNLGCHEAITARHGAPLTLAGPVLLPNGDAALVGRLSVFLPDASGRPQYWGIAAILLRFPEVLTASDLYLLDSMNIDFGLWRTSPHKGGALLIAGSADSEKDAGSIDMPVTILNAHWLIRMSAGVAWFRSLESWLYVGMSVLLSLFLATLVQRNHDLTQIRTYLEAIAYRDALTGALNRRGLFEELQRRIASPVVKKFTLYYVDLNNFKGINDTYGHEAGDRVLQLFAEVVRAHAPVTHILGRMGGDEFVLLLNGPPAEERDKAAFTRMRADLAKGLPELNIPGPITFSMGSAVYPDTALTVDALLSCADTAMYQDKERAKAHG</sequence>
<feature type="transmembrane region" description="Helical" evidence="3">
    <location>
        <begin position="257"/>
        <end position="274"/>
    </location>
</feature>
<dbReference type="CDD" id="cd01949">
    <property type="entry name" value="GGDEF"/>
    <property type="match status" value="1"/>
</dbReference>
<dbReference type="EMBL" id="FLUP01000001">
    <property type="protein sequence ID" value="SBV94370.1"/>
    <property type="molecule type" value="Genomic_DNA"/>
</dbReference>
<dbReference type="Pfam" id="PF00990">
    <property type="entry name" value="GGDEF"/>
    <property type="match status" value="1"/>
</dbReference>
<dbReference type="Gene3D" id="3.30.70.270">
    <property type="match status" value="1"/>
</dbReference>
<dbReference type="AlphaFoldDB" id="A0A212J4J0"/>
<dbReference type="PANTHER" id="PTHR45138:SF9">
    <property type="entry name" value="DIGUANYLATE CYCLASE DGCM-RELATED"/>
    <property type="match status" value="1"/>
</dbReference>
<gene>
    <name evidence="5" type="ORF">KM92DES2_10520</name>
</gene>
<keyword evidence="3" id="KW-0812">Transmembrane</keyword>
<reference evidence="5" key="1">
    <citation type="submission" date="2016-04" db="EMBL/GenBank/DDBJ databases">
        <authorList>
            <person name="Evans L.H."/>
            <person name="Alamgir A."/>
            <person name="Owens N."/>
            <person name="Weber N.D."/>
            <person name="Virtaneva K."/>
            <person name="Barbian K."/>
            <person name="Babar A."/>
            <person name="Rosenke K."/>
        </authorList>
    </citation>
    <scope>NUCLEOTIDE SEQUENCE</scope>
    <source>
        <strain evidence="5">92-2</strain>
    </source>
</reference>
<proteinExistence type="predicted"/>
<evidence type="ECO:0000256" key="2">
    <source>
        <dbReference type="ARBA" id="ARBA00034247"/>
    </source>
</evidence>